<gene>
    <name evidence="2" type="ORF">METZ01_LOCUS445360</name>
</gene>
<proteinExistence type="predicted"/>
<feature type="non-terminal residue" evidence="2">
    <location>
        <position position="26"/>
    </location>
</feature>
<dbReference type="EMBL" id="UINC01182346">
    <property type="protein sequence ID" value="SVD92506.1"/>
    <property type="molecule type" value="Genomic_DNA"/>
</dbReference>
<reference evidence="2" key="1">
    <citation type="submission" date="2018-05" db="EMBL/GenBank/DDBJ databases">
        <authorList>
            <person name="Lanie J.A."/>
            <person name="Ng W.-L."/>
            <person name="Kazmierczak K.M."/>
            <person name="Andrzejewski T.M."/>
            <person name="Davidsen T.M."/>
            <person name="Wayne K.J."/>
            <person name="Tettelin H."/>
            <person name="Glass J.I."/>
            <person name="Rusch D."/>
            <person name="Podicherti R."/>
            <person name="Tsui H.-C.T."/>
            <person name="Winkler M.E."/>
        </authorList>
    </citation>
    <scope>NUCLEOTIDE SEQUENCE</scope>
</reference>
<evidence type="ECO:0000313" key="2">
    <source>
        <dbReference type="EMBL" id="SVD92506.1"/>
    </source>
</evidence>
<name>A0A382ZAG8_9ZZZZ</name>
<protein>
    <submittedName>
        <fullName evidence="2">Uncharacterized protein</fullName>
    </submittedName>
</protein>
<evidence type="ECO:0000256" key="1">
    <source>
        <dbReference type="SAM" id="MobiDB-lite"/>
    </source>
</evidence>
<accession>A0A382ZAG8</accession>
<dbReference type="AlphaFoldDB" id="A0A382ZAG8"/>
<organism evidence="2">
    <name type="scientific">marine metagenome</name>
    <dbReference type="NCBI Taxonomy" id="408172"/>
    <lineage>
        <taxon>unclassified sequences</taxon>
        <taxon>metagenomes</taxon>
        <taxon>ecological metagenomes</taxon>
    </lineage>
</organism>
<sequence>MFCHSDGSDLETTACTHSESEQLKTS</sequence>
<feature type="region of interest" description="Disordered" evidence="1">
    <location>
        <begin position="1"/>
        <end position="26"/>
    </location>
</feature>